<feature type="transmembrane region" description="Helical" evidence="1">
    <location>
        <begin position="6"/>
        <end position="24"/>
    </location>
</feature>
<evidence type="ECO:0000256" key="1">
    <source>
        <dbReference type="SAM" id="Phobius"/>
    </source>
</evidence>
<sequence>MAWVWFLLGVVFSGPLWLAVIWYARRIRAGRLHPDRRANESLAE</sequence>
<reference evidence="2" key="1">
    <citation type="journal article" date="2015" name="Nature">
        <title>Complex archaea that bridge the gap between prokaryotes and eukaryotes.</title>
        <authorList>
            <person name="Spang A."/>
            <person name="Saw J.H."/>
            <person name="Jorgensen S.L."/>
            <person name="Zaremba-Niedzwiedzka K."/>
            <person name="Martijn J."/>
            <person name="Lind A.E."/>
            <person name="van Eijk R."/>
            <person name="Schleper C."/>
            <person name="Guy L."/>
            <person name="Ettema T.J."/>
        </authorList>
    </citation>
    <scope>NUCLEOTIDE SEQUENCE</scope>
</reference>
<name>A0A0F8YLA7_9ZZZZ</name>
<keyword evidence="1" id="KW-0472">Membrane</keyword>
<feature type="non-terminal residue" evidence="2">
    <location>
        <position position="44"/>
    </location>
</feature>
<dbReference type="EMBL" id="LAZR01068856">
    <property type="protein sequence ID" value="KKK48856.1"/>
    <property type="molecule type" value="Genomic_DNA"/>
</dbReference>
<accession>A0A0F8YLA7</accession>
<proteinExistence type="predicted"/>
<organism evidence="2">
    <name type="scientific">marine sediment metagenome</name>
    <dbReference type="NCBI Taxonomy" id="412755"/>
    <lineage>
        <taxon>unclassified sequences</taxon>
        <taxon>metagenomes</taxon>
        <taxon>ecological metagenomes</taxon>
    </lineage>
</organism>
<protein>
    <submittedName>
        <fullName evidence="2">Uncharacterized protein</fullName>
    </submittedName>
</protein>
<comment type="caution">
    <text evidence="2">The sequence shown here is derived from an EMBL/GenBank/DDBJ whole genome shotgun (WGS) entry which is preliminary data.</text>
</comment>
<keyword evidence="1" id="KW-1133">Transmembrane helix</keyword>
<dbReference type="AlphaFoldDB" id="A0A0F8YLA7"/>
<evidence type="ECO:0000313" key="2">
    <source>
        <dbReference type="EMBL" id="KKK48856.1"/>
    </source>
</evidence>
<gene>
    <name evidence="2" type="ORF">LCGC14_3140910</name>
</gene>
<keyword evidence="1" id="KW-0812">Transmembrane</keyword>